<evidence type="ECO:0000313" key="1">
    <source>
        <dbReference type="EMBL" id="GAI86549.1"/>
    </source>
</evidence>
<sequence length="155" mass="18022">MCWHLLQDKEKIIRIIEYLIYEQIEIKVRIEGEETKYSSRFFEIVPGSNRGDVSVSSDEVLELVMDKLAPERGNSLIQQFPKVGVELFANDYLCRCQTKYICATNTYPYHGLIMSFPEFLELEEKRREERATLESPEVISAVFDLVKGPGKDQSY</sequence>
<organism evidence="1">
    <name type="scientific">marine sediment metagenome</name>
    <dbReference type="NCBI Taxonomy" id="412755"/>
    <lineage>
        <taxon>unclassified sequences</taxon>
        <taxon>metagenomes</taxon>
        <taxon>ecological metagenomes</taxon>
    </lineage>
</organism>
<gene>
    <name evidence="1" type="ORF">S12H4_19906</name>
</gene>
<dbReference type="AlphaFoldDB" id="X1U2P8"/>
<proteinExistence type="predicted"/>
<accession>X1U2P8</accession>
<dbReference type="EMBL" id="BARW01010016">
    <property type="protein sequence ID" value="GAI86549.1"/>
    <property type="molecule type" value="Genomic_DNA"/>
</dbReference>
<name>X1U2P8_9ZZZZ</name>
<comment type="caution">
    <text evidence="1">The sequence shown here is derived from an EMBL/GenBank/DDBJ whole genome shotgun (WGS) entry which is preliminary data.</text>
</comment>
<reference evidence="1" key="1">
    <citation type="journal article" date="2014" name="Front. Microbiol.">
        <title>High frequency of phylogenetically diverse reductive dehalogenase-homologous genes in deep subseafloor sedimentary metagenomes.</title>
        <authorList>
            <person name="Kawai M."/>
            <person name="Futagami T."/>
            <person name="Toyoda A."/>
            <person name="Takaki Y."/>
            <person name="Nishi S."/>
            <person name="Hori S."/>
            <person name="Arai W."/>
            <person name="Tsubouchi T."/>
            <person name="Morono Y."/>
            <person name="Uchiyama I."/>
            <person name="Ito T."/>
            <person name="Fujiyama A."/>
            <person name="Inagaki F."/>
            <person name="Takami H."/>
        </authorList>
    </citation>
    <scope>NUCLEOTIDE SEQUENCE</scope>
    <source>
        <strain evidence="1">Expedition CK06-06</strain>
    </source>
</reference>
<feature type="non-terminal residue" evidence="1">
    <location>
        <position position="155"/>
    </location>
</feature>
<protein>
    <submittedName>
        <fullName evidence="1">Uncharacterized protein</fullName>
    </submittedName>
</protein>